<keyword evidence="12" id="KW-1185">Reference proteome</keyword>
<evidence type="ECO:0000256" key="3">
    <source>
        <dbReference type="ARBA" id="ARBA00008737"/>
    </source>
</evidence>
<dbReference type="Pfam" id="PF00218">
    <property type="entry name" value="IGPS"/>
    <property type="match status" value="1"/>
</dbReference>
<dbReference type="PANTHER" id="PTHR22854">
    <property type="entry name" value="TRYPTOPHAN BIOSYNTHESIS PROTEIN"/>
    <property type="match status" value="1"/>
</dbReference>
<evidence type="ECO:0000256" key="7">
    <source>
        <dbReference type="ARBA" id="ARBA00023141"/>
    </source>
</evidence>
<evidence type="ECO:0000256" key="2">
    <source>
        <dbReference type="ARBA" id="ARBA00004696"/>
    </source>
</evidence>
<comment type="catalytic activity">
    <reaction evidence="1 9">
        <text>1-(2-carboxyphenylamino)-1-deoxy-D-ribulose 5-phosphate + H(+) = (1S,2R)-1-C-(indol-3-yl)glycerol 3-phosphate + CO2 + H2O</text>
        <dbReference type="Rhea" id="RHEA:23476"/>
        <dbReference type="ChEBI" id="CHEBI:15377"/>
        <dbReference type="ChEBI" id="CHEBI:15378"/>
        <dbReference type="ChEBI" id="CHEBI:16526"/>
        <dbReference type="ChEBI" id="CHEBI:58613"/>
        <dbReference type="ChEBI" id="CHEBI:58866"/>
        <dbReference type="EC" id="4.1.1.48"/>
    </reaction>
</comment>
<dbReference type="PROSITE" id="PS00614">
    <property type="entry name" value="IGPS"/>
    <property type="match status" value="1"/>
</dbReference>
<evidence type="ECO:0000256" key="6">
    <source>
        <dbReference type="ARBA" id="ARBA00022822"/>
    </source>
</evidence>
<organism evidence="11 12">
    <name type="scientific">Paenibacillus sabinae T27</name>
    <dbReference type="NCBI Taxonomy" id="1268072"/>
    <lineage>
        <taxon>Bacteria</taxon>
        <taxon>Bacillati</taxon>
        <taxon>Bacillota</taxon>
        <taxon>Bacilli</taxon>
        <taxon>Bacillales</taxon>
        <taxon>Paenibacillaceae</taxon>
        <taxon>Paenibacillus</taxon>
    </lineage>
</organism>
<gene>
    <name evidence="9" type="primary">trpC</name>
    <name evidence="11" type="ORF">PSAB_15845</name>
</gene>
<dbReference type="SUPFAM" id="SSF51366">
    <property type="entry name" value="Ribulose-phoshate binding barrel"/>
    <property type="match status" value="1"/>
</dbReference>
<keyword evidence="8 9" id="KW-0456">Lyase</keyword>
<accession>X4ZEW1</accession>
<dbReference type="PATRIC" id="fig|1268072.3.peg.3273"/>
<protein>
    <recommendedName>
        <fullName evidence="9">Indole-3-glycerol phosphate synthase</fullName>
        <shortName evidence="9">IGPS</shortName>
        <ecNumber evidence="9">4.1.1.48</ecNumber>
    </recommendedName>
</protein>
<dbReference type="EMBL" id="CP004078">
    <property type="protein sequence ID" value="AHV98076.1"/>
    <property type="molecule type" value="Genomic_DNA"/>
</dbReference>
<dbReference type="InterPro" id="IPR045186">
    <property type="entry name" value="Indole-3-glycerol_P_synth"/>
</dbReference>
<dbReference type="HOGENOM" id="CLU_034247_2_0_9"/>
<dbReference type="AlphaFoldDB" id="X4ZEW1"/>
<evidence type="ECO:0000313" key="12">
    <source>
        <dbReference type="Proteomes" id="UP000019772"/>
    </source>
</evidence>
<evidence type="ECO:0000256" key="8">
    <source>
        <dbReference type="ARBA" id="ARBA00023239"/>
    </source>
</evidence>
<evidence type="ECO:0000256" key="1">
    <source>
        <dbReference type="ARBA" id="ARBA00001633"/>
    </source>
</evidence>
<dbReference type="GO" id="GO:0004640">
    <property type="term" value="F:phosphoribosylanthranilate isomerase activity"/>
    <property type="evidence" value="ECO:0007669"/>
    <property type="project" value="TreeGrafter"/>
</dbReference>
<evidence type="ECO:0000256" key="4">
    <source>
        <dbReference type="ARBA" id="ARBA00022605"/>
    </source>
</evidence>
<dbReference type="FunFam" id="3.20.20.70:FF:000024">
    <property type="entry name" value="Indole-3-glycerol phosphate synthase"/>
    <property type="match status" value="1"/>
</dbReference>
<dbReference type="InterPro" id="IPR011060">
    <property type="entry name" value="RibuloseP-bd_barrel"/>
</dbReference>
<dbReference type="RefSeq" id="WP_025335573.1">
    <property type="nucleotide sequence ID" value="NZ_CP004078.1"/>
</dbReference>
<evidence type="ECO:0000256" key="5">
    <source>
        <dbReference type="ARBA" id="ARBA00022793"/>
    </source>
</evidence>
<evidence type="ECO:0000313" key="11">
    <source>
        <dbReference type="EMBL" id="AHV98076.1"/>
    </source>
</evidence>
<dbReference type="STRING" id="1268072.PSAB_15845"/>
<dbReference type="InterPro" id="IPR013785">
    <property type="entry name" value="Aldolase_TIM"/>
</dbReference>
<evidence type="ECO:0000256" key="9">
    <source>
        <dbReference type="HAMAP-Rule" id="MF_00134"/>
    </source>
</evidence>
<feature type="domain" description="Indole-3-glycerol phosphate synthase" evidence="10">
    <location>
        <begin position="3"/>
        <end position="261"/>
    </location>
</feature>
<comment type="pathway">
    <text evidence="2 9">Amino-acid biosynthesis; L-tryptophan biosynthesis; L-tryptophan from chorismate: step 4/5.</text>
</comment>
<dbReference type="NCBIfam" id="NF001377">
    <property type="entry name" value="PRK00278.2-4"/>
    <property type="match status" value="1"/>
</dbReference>
<dbReference type="UniPathway" id="UPA00035">
    <property type="reaction ID" value="UER00043"/>
</dbReference>
<dbReference type="EC" id="4.1.1.48" evidence="9"/>
<dbReference type="Gene3D" id="3.20.20.70">
    <property type="entry name" value="Aldolase class I"/>
    <property type="match status" value="1"/>
</dbReference>
<evidence type="ECO:0000259" key="10">
    <source>
        <dbReference type="Pfam" id="PF00218"/>
    </source>
</evidence>
<keyword evidence="7 9" id="KW-0057">Aromatic amino acid biosynthesis</keyword>
<dbReference type="InterPro" id="IPR013798">
    <property type="entry name" value="Indole-3-glycerol_P_synth_dom"/>
</dbReference>
<dbReference type="HAMAP" id="MF_00134_B">
    <property type="entry name" value="IGPS_B"/>
    <property type="match status" value="1"/>
</dbReference>
<keyword evidence="5 9" id="KW-0210">Decarboxylase</keyword>
<dbReference type="Proteomes" id="UP000019772">
    <property type="component" value="Chromosome"/>
</dbReference>
<keyword evidence="6 9" id="KW-0822">Tryptophan biosynthesis</keyword>
<dbReference type="PANTHER" id="PTHR22854:SF2">
    <property type="entry name" value="INDOLE-3-GLYCEROL-PHOSPHATE SYNTHASE"/>
    <property type="match status" value="1"/>
</dbReference>
<keyword evidence="4 9" id="KW-0028">Amino-acid biosynthesis</keyword>
<comment type="similarity">
    <text evidence="3 9">Belongs to the TrpC family.</text>
</comment>
<dbReference type="GO" id="GO:0004425">
    <property type="term" value="F:indole-3-glycerol-phosphate synthase activity"/>
    <property type="evidence" value="ECO:0007669"/>
    <property type="project" value="UniProtKB-UniRule"/>
</dbReference>
<reference evidence="11 12" key="1">
    <citation type="journal article" date="2014" name="PLoS Genet.">
        <title>Comparative Genomic Analysis of N2-Fixing and Non-N2-Fixing Paenibacillus spp.: Organization, Evolution and Expression of the Nitrogen Fixation Genes.</title>
        <authorList>
            <person name="Xie J.B."/>
            <person name="Du Z."/>
            <person name="Bai L."/>
            <person name="Tian C."/>
            <person name="Zhang Y."/>
            <person name="Xie J.Y."/>
            <person name="Wang T."/>
            <person name="Liu X."/>
            <person name="Chen X."/>
            <person name="Cheng Q."/>
            <person name="Chen S."/>
            <person name="Li J."/>
        </authorList>
    </citation>
    <scope>NUCLEOTIDE SEQUENCE [LARGE SCALE GENOMIC DNA]</scope>
    <source>
        <strain evidence="11 12">T27</strain>
    </source>
</reference>
<sequence length="276" mass="29665">MYLDKIVTTKIKEVETLSASFSLAEVERQIAGLPATRGFRRALTLGRQREMGLIAEVKKASPSKGLIRPDFDPVQIARSYEAGGADCLSVLTDQQYFQGSGEYLTQVREAVSLPLLRKDFIIDEKQIYEARLIGADAILLIAAILTPAVLSSFADTAGSLGLDVLIEVHDRSELEAVLNTGKAELPHVLLGINNRNLRTFETALATTAELAALAPKGVPLISESGIAGPEDIAYLKSNGADGVLVGEYFMRQEDVEQAVGSLLGPVTRGEGRVRNG</sequence>
<dbReference type="CDD" id="cd00331">
    <property type="entry name" value="IGPS"/>
    <property type="match status" value="1"/>
</dbReference>
<dbReference type="eggNOG" id="COG0134">
    <property type="taxonomic scope" value="Bacteria"/>
</dbReference>
<dbReference type="KEGG" id="psab:PSAB_15845"/>
<dbReference type="GO" id="GO:0000162">
    <property type="term" value="P:L-tryptophan biosynthetic process"/>
    <property type="evidence" value="ECO:0007669"/>
    <property type="project" value="UniProtKB-UniRule"/>
</dbReference>
<name>X4ZEW1_9BACL</name>
<proteinExistence type="inferred from homology"/>
<dbReference type="InterPro" id="IPR001468">
    <property type="entry name" value="Indole-3-GlycerolPSynthase_CS"/>
</dbReference>
<dbReference type="OrthoDB" id="9804217at2"/>